<keyword evidence="4" id="KW-1185">Reference proteome</keyword>
<proteinExistence type="predicted"/>
<evidence type="ECO:0000313" key="3">
    <source>
        <dbReference type="EMBL" id="MZI95696.1"/>
    </source>
</evidence>
<evidence type="ECO:0000259" key="2">
    <source>
        <dbReference type="Pfam" id="PF23951"/>
    </source>
</evidence>
<feature type="signal peptide" evidence="1">
    <location>
        <begin position="1"/>
        <end position="27"/>
    </location>
</feature>
<reference evidence="3 4" key="1">
    <citation type="submission" date="2019-10" db="EMBL/GenBank/DDBJ databases">
        <title>Vibrio sp. nov. isolated from a shrimp pond.</title>
        <authorList>
            <person name="Gomez-Gil B."/>
            <person name="Enciso-Ibarra J."/>
            <person name="Enciso-Ibarra K."/>
            <person name="Bolan-Mejia C."/>
        </authorList>
    </citation>
    <scope>NUCLEOTIDE SEQUENCE [LARGE SCALE GENOMIC DNA]</scope>
    <source>
        <strain evidence="3 4">CAIM 722</strain>
    </source>
</reference>
<gene>
    <name evidence="3" type="ORF">F9817_21165</name>
</gene>
<name>A0A7X4LPN2_9VIBR</name>
<evidence type="ECO:0000313" key="4">
    <source>
        <dbReference type="Proteomes" id="UP000462621"/>
    </source>
</evidence>
<feature type="chain" id="PRO_5030861506" description="DUF7282 domain-containing protein" evidence="1">
    <location>
        <begin position="28"/>
        <end position="145"/>
    </location>
</feature>
<sequence>MKKLVSKWSKRLAVIALMTGSSSLAFAGGHMMDVGVYGHDQDVSSGTVSADMIQAAENGWLVVHRTDKKMKPGPVVGYAPVKMGSNYDVSAILTETVKSGEMLMLMLHSEKGGMKTGVFEYTLGAKTDGPIKVHGKLVMSVITVK</sequence>
<protein>
    <recommendedName>
        <fullName evidence="2">DUF7282 domain-containing protein</fullName>
    </recommendedName>
</protein>
<evidence type="ECO:0000256" key="1">
    <source>
        <dbReference type="SAM" id="SignalP"/>
    </source>
</evidence>
<feature type="domain" description="DUF7282" evidence="2">
    <location>
        <begin position="39"/>
        <end position="144"/>
    </location>
</feature>
<dbReference type="Proteomes" id="UP000462621">
    <property type="component" value="Unassembled WGS sequence"/>
</dbReference>
<dbReference type="InterPro" id="IPR055706">
    <property type="entry name" value="Slg1/2_DUF7282"/>
</dbReference>
<organism evidence="3 4">
    <name type="scientific">Vibrio eleionomae</name>
    <dbReference type="NCBI Taxonomy" id="2653505"/>
    <lineage>
        <taxon>Bacteria</taxon>
        <taxon>Pseudomonadati</taxon>
        <taxon>Pseudomonadota</taxon>
        <taxon>Gammaproteobacteria</taxon>
        <taxon>Vibrionales</taxon>
        <taxon>Vibrionaceae</taxon>
        <taxon>Vibrio</taxon>
    </lineage>
</organism>
<comment type="caution">
    <text evidence="3">The sequence shown here is derived from an EMBL/GenBank/DDBJ whole genome shotgun (WGS) entry which is preliminary data.</text>
</comment>
<accession>A0A7X4LPN2</accession>
<dbReference type="AlphaFoldDB" id="A0A7X4LPN2"/>
<dbReference type="EMBL" id="WEKT01000066">
    <property type="protein sequence ID" value="MZI95696.1"/>
    <property type="molecule type" value="Genomic_DNA"/>
</dbReference>
<keyword evidence="1" id="KW-0732">Signal</keyword>
<dbReference type="Pfam" id="PF23951">
    <property type="entry name" value="DUF7282"/>
    <property type="match status" value="1"/>
</dbReference>